<evidence type="ECO:0000313" key="2">
    <source>
        <dbReference type="Proteomes" id="UP000017184"/>
    </source>
</evidence>
<dbReference type="AlphaFoldDB" id="U5N9Q6"/>
<dbReference type="Proteomes" id="UP000017184">
    <property type="component" value="Chromosome"/>
</dbReference>
<sequence>MTATSREIVRFDVEKQRVHFMAPLLQFSGAGYESDTFWA</sequence>
<protein>
    <submittedName>
        <fullName evidence="1">Uncharacterized protein</fullName>
    </submittedName>
</protein>
<dbReference type="STRING" id="946483.Cenrod_1976"/>
<dbReference type="KEGG" id="cbx:Cenrod_1976"/>
<keyword evidence="2" id="KW-1185">Reference proteome</keyword>
<accession>U5N9Q6</accession>
<gene>
    <name evidence="1" type="ORF">Cenrod_1976</name>
</gene>
<evidence type="ECO:0000313" key="1">
    <source>
        <dbReference type="EMBL" id="AGX88050.1"/>
    </source>
</evidence>
<reference evidence="1 2" key="1">
    <citation type="journal article" date="2013" name="Genome Biol.">
        <title>Genomic analysis reveals key aspects of prokaryotic symbiosis in the phototrophic consortium "Chlorochromatium aggregatum".</title>
        <authorList>
            <person name="Liu Z."/>
            <person name="Muller J."/>
            <person name="Li T."/>
            <person name="Alvey R.M."/>
            <person name="Vogl K."/>
            <person name="Frigaard N.U."/>
            <person name="Rockwell N.C."/>
            <person name="Boyd E.S."/>
            <person name="Tomsho L.P."/>
            <person name="Schuster S.C."/>
            <person name="Henke P."/>
            <person name="Rohde M."/>
            <person name="Overmann J."/>
            <person name="Bryant D.A."/>
        </authorList>
    </citation>
    <scope>NUCLEOTIDE SEQUENCE [LARGE SCALE GENOMIC DNA]</scope>
    <source>
        <strain evidence="1">CR</strain>
    </source>
</reference>
<dbReference type="EMBL" id="CP004885">
    <property type="protein sequence ID" value="AGX88050.1"/>
    <property type="molecule type" value="Genomic_DNA"/>
</dbReference>
<name>U5N9Q6_9BURK</name>
<dbReference type="HOGENOM" id="CLU_3306552_0_0_4"/>
<organism evidence="1 2">
    <name type="scientific">Candidatus Symbiobacter mobilis CR</name>
    <dbReference type="NCBI Taxonomy" id="946483"/>
    <lineage>
        <taxon>Bacteria</taxon>
        <taxon>Pseudomonadati</taxon>
        <taxon>Pseudomonadota</taxon>
        <taxon>Betaproteobacteria</taxon>
        <taxon>Burkholderiales</taxon>
        <taxon>Comamonadaceae</taxon>
    </lineage>
</organism>
<proteinExistence type="predicted"/>